<dbReference type="AlphaFoldDB" id="A0A8T1WYM0"/>
<comment type="caution">
    <text evidence="2">The sequence shown here is derived from an EMBL/GenBank/DDBJ whole genome shotgun (WGS) entry which is preliminary data.</text>
</comment>
<feature type="region of interest" description="Disordered" evidence="1">
    <location>
        <begin position="1"/>
        <end position="150"/>
    </location>
</feature>
<proteinExistence type="predicted"/>
<evidence type="ECO:0000313" key="2">
    <source>
        <dbReference type="EMBL" id="KAG7399152.1"/>
    </source>
</evidence>
<gene>
    <name evidence="2" type="ORF">PHYBOEH_009612</name>
</gene>
<feature type="compositionally biased region" description="Low complexity" evidence="1">
    <location>
        <begin position="22"/>
        <end position="31"/>
    </location>
</feature>
<dbReference type="Proteomes" id="UP000693981">
    <property type="component" value="Unassembled WGS sequence"/>
</dbReference>
<organism evidence="2 3">
    <name type="scientific">Phytophthora boehmeriae</name>
    <dbReference type="NCBI Taxonomy" id="109152"/>
    <lineage>
        <taxon>Eukaryota</taxon>
        <taxon>Sar</taxon>
        <taxon>Stramenopiles</taxon>
        <taxon>Oomycota</taxon>
        <taxon>Peronosporomycetes</taxon>
        <taxon>Peronosporales</taxon>
        <taxon>Peronosporaceae</taxon>
        <taxon>Phytophthora</taxon>
    </lineage>
</organism>
<feature type="compositionally biased region" description="Low complexity" evidence="1">
    <location>
        <begin position="98"/>
        <end position="111"/>
    </location>
</feature>
<feature type="compositionally biased region" description="Low complexity" evidence="1">
    <location>
        <begin position="132"/>
        <end position="146"/>
    </location>
</feature>
<dbReference type="OrthoDB" id="442460at2759"/>
<evidence type="ECO:0000313" key="3">
    <source>
        <dbReference type="Proteomes" id="UP000693981"/>
    </source>
</evidence>
<reference evidence="2" key="1">
    <citation type="submission" date="2021-02" db="EMBL/GenBank/DDBJ databases">
        <authorList>
            <person name="Palmer J.M."/>
        </authorList>
    </citation>
    <scope>NUCLEOTIDE SEQUENCE</scope>
    <source>
        <strain evidence="2">SCRP23</strain>
    </source>
</reference>
<keyword evidence="3" id="KW-1185">Reference proteome</keyword>
<evidence type="ECO:0000256" key="1">
    <source>
        <dbReference type="SAM" id="MobiDB-lite"/>
    </source>
</evidence>
<sequence length="287" mass="31905">MRLGLEPSSPRMPPRTHALTLSSPSARASAAFPIDVDASGDEAEPQGQAPHNAQVTITPAVYTPLLLSPSRHRTAEPKPTAYESSDESDAAEEKESEPQQTQPQSPAQKPSLNFFFNVNERGNTPRKQRAESIGSSISASSSTGSSRQEDSQKVTAARTCVCGEKFDRCDLDFRADRVKLTIWKKTKRQWKGFVEYAHLVRFCFADVDKPPYILLMQLDGSRGRSDFASFYDSIFAKVCSENSTKEHATPQIFGVVLYFDEPMDYIRCQSMADINKRLAVLFAKPLT</sequence>
<protein>
    <submittedName>
        <fullName evidence="2">Uncharacterized protein</fullName>
    </submittedName>
</protein>
<name>A0A8T1WYM0_9STRA</name>
<accession>A0A8T1WYM0</accession>
<dbReference type="EMBL" id="JAGDFL010000061">
    <property type="protein sequence ID" value="KAG7399152.1"/>
    <property type="molecule type" value="Genomic_DNA"/>
</dbReference>